<dbReference type="SUPFAM" id="SSF53756">
    <property type="entry name" value="UDP-Glycosyltransferase/glycogen phosphorylase"/>
    <property type="match status" value="1"/>
</dbReference>
<sequence length="374" mass="42462">MRIALIRTMPHFSMDVYANGLIAGLKAIHPNWEIIELVPQAFDRETRSLTVRAQKAYERFWRFPKEVQQQPVDIFHIVDHSDAHIVRWLRKTGRPVVVTCHDLINILYPENLQGSVRLPIISDRLGRYSIQGMEYADAIITVSSETAKNVDRVLNVNRDRVTIIPNAVDPLFRPHPEEQSQAFRDRLNVPPDTFCLLNVGGNHPRKNLNTILKALNILKQKGSAVQLWKISDDFTDEDKRFIQVNDLEDSIKYLGYLDKAALVNAYNATDVLVAPSFHEGFGITLLEAMACGTPVITSNVSAMPEVVDDAGILVDPKNSQAIAEAVCRLQSDPIYYQELRDKGLKRVQAFTWENVAEQVIGVYERLLKHRAPYL</sequence>
<dbReference type="GO" id="GO:0016757">
    <property type="term" value="F:glycosyltransferase activity"/>
    <property type="evidence" value="ECO:0007669"/>
    <property type="project" value="InterPro"/>
</dbReference>
<protein>
    <submittedName>
        <fullName evidence="4">Glycosyltransferase family 1 protein</fullName>
    </submittedName>
</protein>
<dbReference type="AlphaFoldDB" id="A0A2T1D5C8"/>
<dbReference type="PANTHER" id="PTHR46401:SF2">
    <property type="entry name" value="GLYCOSYLTRANSFERASE WBBK-RELATED"/>
    <property type="match status" value="1"/>
</dbReference>
<dbReference type="CDD" id="cd03809">
    <property type="entry name" value="GT4_MtfB-like"/>
    <property type="match status" value="1"/>
</dbReference>
<dbReference type="Gene3D" id="3.40.50.2000">
    <property type="entry name" value="Glycogen Phosphorylase B"/>
    <property type="match status" value="2"/>
</dbReference>
<feature type="domain" description="Glycosyltransferase subfamily 4-like N-terminal" evidence="3">
    <location>
        <begin position="52"/>
        <end position="170"/>
    </location>
</feature>
<dbReference type="Proteomes" id="UP000238634">
    <property type="component" value="Unassembled WGS sequence"/>
</dbReference>
<keyword evidence="1 4" id="KW-0808">Transferase</keyword>
<evidence type="ECO:0000259" key="2">
    <source>
        <dbReference type="Pfam" id="PF00534"/>
    </source>
</evidence>
<evidence type="ECO:0000313" key="5">
    <source>
        <dbReference type="Proteomes" id="UP000238634"/>
    </source>
</evidence>
<dbReference type="InterPro" id="IPR001296">
    <property type="entry name" value="Glyco_trans_1"/>
</dbReference>
<proteinExistence type="predicted"/>
<reference evidence="4 5" key="2">
    <citation type="submission" date="2018-03" db="EMBL/GenBank/DDBJ databases">
        <title>The ancient ancestry and fast evolution of plastids.</title>
        <authorList>
            <person name="Moore K.R."/>
            <person name="Magnabosco C."/>
            <person name="Momper L."/>
            <person name="Gold D.A."/>
            <person name="Bosak T."/>
            <person name="Fournier G.P."/>
        </authorList>
    </citation>
    <scope>NUCLEOTIDE SEQUENCE [LARGE SCALE GENOMIC DNA]</scope>
    <source>
        <strain evidence="4 5">ULC007</strain>
    </source>
</reference>
<evidence type="ECO:0000259" key="3">
    <source>
        <dbReference type="Pfam" id="PF13439"/>
    </source>
</evidence>
<name>A0A2T1D5C8_9CYAN</name>
<evidence type="ECO:0000313" key="4">
    <source>
        <dbReference type="EMBL" id="PSB15646.1"/>
    </source>
</evidence>
<dbReference type="InterPro" id="IPR028098">
    <property type="entry name" value="Glyco_trans_4-like_N"/>
</dbReference>
<organism evidence="4 5">
    <name type="scientific">Phormidesmis priestleyi ULC007</name>
    <dbReference type="NCBI Taxonomy" id="1920490"/>
    <lineage>
        <taxon>Bacteria</taxon>
        <taxon>Bacillati</taxon>
        <taxon>Cyanobacteriota</taxon>
        <taxon>Cyanophyceae</taxon>
        <taxon>Leptolyngbyales</taxon>
        <taxon>Leptolyngbyaceae</taxon>
        <taxon>Phormidesmis</taxon>
    </lineage>
</organism>
<evidence type="ECO:0000256" key="1">
    <source>
        <dbReference type="ARBA" id="ARBA00022679"/>
    </source>
</evidence>
<reference evidence="4 5" key="1">
    <citation type="submission" date="2018-02" db="EMBL/GenBank/DDBJ databases">
        <authorList>
            <person name="Cohen D.B."/>
            <person name="Kent A.D."/>
        </authorList>
    </citation>
    <scope>NUCLEOTIDE SEQUENCE [LARGE SCALE GENOMIC DNA]</scope>
    <source>
        <strain evidence="4 5">ULC007</strain>
    </source>
</reference>
<feature type="domain" description="Glycosyl transferase family 1" evidence="2">
    <location>
        <begin position="181"/>
        <end position="345"/>
    </location>
</feature>
<gene>
    <name evidence="4" type="ORF">C7B65_23915</name>
</gene>
<comment type="caution">
    <text evidence="4">The sequence shown here is derived from an EMBL/GenBank/DDBJ whole genome shotgun (WGS) entry which is preliminary data.</text>
</comment>
<accession>A0A2T1D5C8</accession>
<dbReference type="EMBL" id="PVWG01000056">
    <property type="protein sequence ID" value="PSB15646.1"/>
    <property type="molecule type" value="Genomic_DNA"/>
</dbReference>
<dbReference type="PANTHER" id="PTHR46401">
    <property type="entry name" value="GLYCOSYLTRANSFERASE WBBK-RELATED"/>
    <property type="match status" value="1"/>
</dbReference>
<dbReference type="STRING" id="1920490.GCA_001895925_02807"/>
<dbReference type="OrthoDB" id="9797829at2"/>
<dbReference type="Pfam" id="PF13439">
    <property type="entry name" value="Glyco_transf_4"/>
    <property type="match status" value="1"/>
</dbReference>
<dbReference type="Pfam" id="PF00534">
    <property type="entry name" value="Glycos_transf_1"/>
    <property type="match status" value="1"/>
</dbReference>
<keyword evidence="5" id="KW-1185">Reference proteome</keyword>